<feature type="domain" description="GIY-YIG" evidence="1">
    <location>
        <begin position="87"/>
        <end position="181"/>
    </location>
</feature>
<protein>
    <submittedName>
        <fullName evidence="2">GIY-YIG nuclease family protein</fullName>
    </submittedName>
</protein>
<name>A0A8J7HMG2_9CYAN</name>
<evidence type="ECO:0000313" key="2">
    <source>
        <dbReference type="EMBL" id="MBH8555651.1"/>
    </source>
</evidence>
<dbReference type="EMBL" id="JAECZB010000096">
    <property type="protein sequence ID" value="MBH8555651.1"/>
    <property type="molecule type" value="Genomic_DNA"/>
</dbReference>
<organism evidence="2 3">
    <name type="scientific">Atlanticothrix silvestris CENA357</name>
    <dbReference type="NCBI Taxonomy" id="1725252"/>
    <lineage>
        <taxon>Bacteria</taxon>
        <taxon>Bacillati</taxon>
        <taxon>Cyanobacteriota</taxon>
        <taxon>Cyanophyceae</taxon>
        <taxon>Nostocales</taxon>
        <taxon>Nodulariaceae</taxon>
        <taxon>Atlanticothrix</taxon>
        <taxon>Atlanticothrix silvestris</taxon>
    </lineage>
</organism>
<dbReference type="SUPFAM" id="SSF82771">
    <property type="entry name" value="GIY-YIG endonuclease"/>
    <property type="match status" value="1"/>
</dbReference>
<gene>
    <name evidence="2" type="ORF">I8751_25555</name>
</gene>
<comment type="caution">
    <text evidence="2">The sequence shown here is derived from an EMBL/GenBank/DDBJ whole genome shotgun (WGS) entry which is preliminary data.</text>
</comment>
<dbReference type="InterPro" id="IPR035901">
    <property type="entry name" value="GIY-YIG_endonuc_sf"/>
</dbReference>
<evidence type="ECO:0000259" key="1">
    <source>
        <dbReference type="PROSITE" id="PS50164"/>
    </source>
</evidence>
<dbReference type="InterPro" id="IPR000305">
    <property type="entry name" value="GIY-YIG_endonuc"/>
</dbReference>
<proteinExistence type="predicted"/>
<sequence>MQETIHDDFFQNFIVATATISAIYDIPDRTGIYAFYHAFDFAENNLATAINERISQTVFTTKFIEDDARKKFTIDTCGKPVTLSDNMHSFIRSVSMPKDRRNLKKLLLTCSILQCPDYIGYASSLQKRFKQHLENDNGFFARYGNLRPQDEFLFLCFPCSEDIARELESLLIQLCQPKFNTQRS</sequence>
<dbReference type="PROSITE" id="PS50164">
    <property type="entry name" value="GIY_YIG"/>
    <property type="match status" value="1"/>
</dbReference>
<evidence type="ECO:0000313" key="3">
    <source>
        <dbReference type="Proteomes" id="UP000599391"/>
    </source>
</evidence>
<dbReference type="CDD" id="cd00719">
    <property type="entry name" value="GIY-YIG_SF"/>
    <property type="match status" value="1"/>
</dbReference>
<dbReference type="AlphaFoldDB" id="A0A8J7HMG2"/>
<dbReference type="Pfam" id="PF01541">
    <property type="entry name" value="GIY-YIG"/>
    <property type="match status" value="1"/>
</dbReference>
<accession>A0A8J7HMG2</accession>
<keyword evidence="3" id="KW-1185">Reference proteome</keyword>
<dbReference type="Proteomes" id="UP000599391">
    <property type="component" value="Unassembled WGS sequence"/>
</dbReference>
<reference evidence="2 3" key="1">
    <citation type="journal article" date="2021" name="Int. J. Syst. Evol. Microbiol.">
        <title>Amazonocrinis nigriterrae gen. nov., sp. nov., Atlanticothrix silvestris gen. nov., sp. nov. and Dendronalium phyllosphericum gen. nov., sp. nov., nostocacean cyanobacteria from Brazilian environments.</title>
        <authorList>
            <person name="Alvarenga D.O."/>
            <person name="Andreote A.P.D."/>
            <person name="Branco L.H.Z."/>
            <person name="Delbaje E."/>
            <person name="Cruz R.B."/>
            <person name="Varani A.M."/>
            <person name="Fiore M.F."/>
        </authorList>
    </citation>
    <scope>NUCLEOTIDE SEQUENCE [LARGE SCALE GENOMIC DNA]</scope>
    <source>
        <strain evidence="2 3">CENA357</strain>
    </source>
</reference>